<dbReference type="InterPro" id="IPR011701">
    <property type="entry name" value="MFS"/>
</dbReference>
<evidence type="ECO:0000256" key="6">
    <source>
        <dbReference type="SAM" id="Phobius"/>
    </source>
</evidence>
<keyword evidence="9" id="KW-1185">Reference proteome</keyword>
<keyword evidence="4 6" id="KW-1133">Transmembrane helix</keyword>
<dbReference type="PROSITE" id="PS00216">
    <property type="entry name" value="SUGAR_TRANSPORT_1"/>
    <property type="match status" value="1"/>
</dbReference>
<protein>
    <submittedName>
        <fullName evidence="8">MFS transporter, FSR family, fosmidomycin resistance protein</fullName>
    </submittedName>
</protein>
<reference evidence="9" key="1">
    <citation type="submission" date="2016-10" db="EMBL/GenBank/DDBJ databases">
        <authorList>
            <person name="Varghese N."/>
        </authorList>
    </citation>
    <scope>NUCLEOTIDE SEQUENCE [LARGE SCALE GENOMIC DNA]</scope>
    <source>
        <strain evidence="9">DSM 17980</strain>
    </source>
</reference>
<feature type="transmembrane region" description="Helical" evidence="6">
    <location>
        <begin position="108"/>
        <end position="125"/>
    </location>
</feature>
<evidence type="ECO:0000256" key="3">
    <source>
        <dbReference type="ARBA" id="ARBA00022692"/>
    </source>
</evidence>
<dbReference type="SUPFAM" id="SSF103473">
    <property type="entry name" value="MFS general substrate transporter"/>
    <property type="match status" value="1"/>
</dbReference>
<dbReference type="RefSeq" id="WP_245783812.1">
    <property type="nucleotide sequence ID" value="NZ_FPBV01000002.1"/>
</dbReference>
<feature type="transmembrane region" description="Helical" evidence="6">
    <location>
        <begin position="146"/>
        <end position="169"/>
    </location>
</feature>
<dbReference type="Proteomes" id="UP000183508">
    <property type="component" value="Unassembled WGS sequence"/>
</dbReference>
<proteinExistence type="predicted"/>
<dbReference type="CDD" id="cd17478">
    <property type="entry name" value="MFS_FsR"/>
    <property type="match status" value="1"/>
</dbReference>
<dbReference type="PANTHER" id="PTHR43129:SF1">
    <property type="entry name" value="FOSMIDOMYCIN RESISTANCE PROTEIN"/>
    <property type="match status" value="1"/>
</dbReference>
<comment type="subcellular location">
    <subcellularLocation>
        <location evidence="1">Cell membrane</location>
        <topology evidence="1">Multi-pass membrane protein</topology>
    </subcellularLocation>
</comment>
<dbReference type="Gene3D" id="1.20.1250.20">
    <property type="entry name" value="MFS general substrate transporter like domains"/>
    <property type="match status" value="2"/>
</dbReference>
<dbReference type="AlphaFoldDB" id="A0A1I7GGK7"/>
<dbReference type="InterPro" id="IPR020846">
    <property type="entry name" value="MFS_dom"/>
</dbReference>
<dbReference type="Pfam" id="PF07690">
    <property type="entry name" value="MFS_1"/>
    <property type="match status" value="1"/>
</dbReference>
<dbReference type="EMBL" id="FPBV01000002">
    <property type="protein sequence ID" value="SFU47622.1"/>
    <property type="molecule type" value="Genomic_DNA"/>
</dbReference>
<feature type="domain" description="Major facilitator superfamily (MFS) profile" evidence="7">
    <location>
        <begin position="21"/>
        <end position="394"/>
    </location>
</feature>
<feature type="transmembrane region" description="Helical" evidence="6">
    <location>
        <begin position="58"/>
        <end position="78"/>
    </location>
</feature>
<name>A0A1I7GGK7_9BACL</name>
<feature type="transmembrane region" description="Helical" evidence="6">
    <location>
        <begin position="256"/>
        <end position="276"/>
    </location>
</feature>
<gene>
    <name evidence="8" type="ORF">SAMN05421543_102195</name>
</gene>
<keyword evidence="5 6" id="KW-0472">Membrane</keyword>
<dbReference type="InterPro" id="IPR036259">
    <property type="entry name" value="MFS_trans_sf"/>
</dbReference>
<dbReference type="eggNOG" id="COG2223">
    <property type="taxonomic scope" value="Bacteria"/>
</dbReference>
<feature type="transmembrane region" description="Helical" evidence="6">
    <location>
        <begin position="216"/>
        <end position="244"/>
    </location>
</feature>
<feature type="transmembrane region" description="Helical" evidence="6">
    <location>
        <begin position="21"/>
        <end position="46"/>
    </location>
</feature>
<dbReference type="GO" id="GO:0022857">
    <property type="term" value="F:transmembrane transporter activity"/>
    <property type="evidence" value="ECO:0007669"/>
    <property type="project" value="InterPro"/>
</dbReference>
<sequence>MAEMAAMPAPLPGQAIKKEAVWTFSGAHLINDLMTVGLVPALLPLYKSAFHLSYTQTGLIVLFSYLMSSVMQPVFGWITDRRPRVWFLPAGVTLTCFGLAMTGIAPSFAWVIVFISLSGLGSGIFHPEASRGTHLAAGRAKGLAQAIFQVGGNAGQALGPLLVPLFLLGTGVRGLTVFFALGVVAFLLTWRLLPWYRARVEEERLAKRQVAGRNRIGALAVFSAAIILRSWCQIGVAGFLPFFYVHQHMALGKAELLTFLFLGAGAVGTFVGGLLSDRLGRKRILVGSLALAVPFAWLLPRVSGVWAAIVLFLFGFTVLGSFAVSVVYAQMLLPRNIALASGLNIGFSVGAGGIGATLFGHISDVWGVGVVFTLITVLPLVAALLCATLPSDARLRAEAAGTAGAAGAPSGGA</sequence>
<keyword evidence="3 6" id="KW-0812">Transmembrane</keyword>
<feature type="transmembrane region" description="Helical" evidence="6">
    <location>
        <begin position="175"/>
        <end position="196"/>
    </location>
</feature>
<evidence type="ECO:0000313" key="8">
    <source>
        <dbReference type="EMBL" id="SFU47622.1"/>
    </source>
</evidence>
<evidence type="ECO:0000256" key="2">
    <source>
        <dbReference type="ARBA" id="ARBA00022448"/>
    </source>
</evidence>
<evidence type="ECO:0000256" key="4">
    <source>
        <dbReference type="ARBA" id="ARBA00022989"/>
    </source>
</evidence>
<feature type="transmembrane region" description="Helical" evidence="6">
    <location>
        <begin position="365"/>
        <end position="387"/>
    </location>
</feature>
<organism evidence="8 9">
    <name type="scientific">Alicyclobacillus macrosporangiidus</name>
    <dbReference type="NCBI Taxonomy" id="392015"/>
    <lineage>
        <taxon>Bacteria</taxon>
        <taxon>Bacillati</taxon>
        <taxon>Bacillota</taxon>
        <taxon>Bacilli</taxon>
        <taxon>Bacillales</taxon>
        <taxon>Alicyclobacillaceae</taxon>
        <taxon>Alicyclobacillus</taxon>
    </lineage>
</organism>
<evidence type="ECO:0000256" key="1">
    <source>
        <dbReference type="ARBA" id="ARBA00004651"/>
    </source>
</evidence>
<feature type="transmembrane region" description="Helical" evidence="6">
    <location>
        <begin position="283"/>
        <end position="299"/>
    </location>
</feature>
<evidence type="ECO:0000259" key="7">
    <source>
        <dbReference type="PROSITE" id="PS50850"/>
    </source>
</evidence>
<feature type="transmembrane region" description="Helical" evidence="6">
    <location>
        <begin position="85"/>
        <end position="102"/>
    </location>
</feature>
<dbReference type="GO" id="GO:0005886">
    <property type="term" value="C:plasma membrane"/>
    <property type="evidence" value="ECO:0007669"/>
    <property type="project" value="UniProtKB-SubCell"/>
</dbReference>
<evidence type="ECO:0000313" key="9">
    <source>
        <dbReference type="Proteomes" id="UP000183508"/>
    </source>
</evidence>
<dbReference type="InterPro" id="IPR005829">
    <property type="entry name" value="Sugar_transporter_CS"/>
</dbReference>
<keyword evidence="2" id="KW-0813">Transport</keyword>
<dbReference type="PROSITE" id="PS50850">
    <property type="entry name" value="MFS"/>
    <property type="match status" value="1"/>
</dbReference>
<feature type="transmembrane region" description="Helical" evidence="6">
    <location>
        <begin position="336"/>
        <end position="359"/>
    </location>
</feature>
<dbReference type="STRING" id="392015.SAMN05421543_102195"/>
<dbReference type="PANTHER" id="PTHR43129">
    <property type="entry name" value="FOSMIDOMYCIN RESISTANCE PROTEIN"/>
    <property type="match status" value="1"/>
</dbReference>
<evidence type="ECO:0000256" key="5">
    <source>
        <dbReference type="ARBA" id="ARBA00023136"/>
    </source>
</evidence>
<accession>A0A1I7GGK7</accession>
<feature type="transmembrane region" description="Helical" evidence="6">
    <location>
        <begin position="305"/>
        <end position="329"/>
    </location>
</feature>